<evidence type="ECO:0000256" key="5">
    <source>
        <dbReference type="ARBA" id="ARBA00022989"/>
    </source>
</evidence>
<dbReference type="AlphaFoldDB" id="A0A6I3SKJ4"/>
<sequence>MTGNHVNVSALLKKLNTGTSRMRQSVNTIDRITKKTNLIALNSAIEAARAGEAGRGFRVVAEEIRGLADHSFQVTKDSSDIISEIQLTAMQVIAVRTADVAFDTIDKIDRNLFERNCDVQAWATFKEIINCVSGEEPDRQSLATQLMGKIIEIYEVYHDLYLADVQGNMVAVGKNQGLVGKNVSHEEWFRETLQSGKVYVTDLYYSNTLQKPTIAYSCPVREKDGRIIGIFSTRFNWDYIYDIIDSAKVSPEGKLFVVNKAGMVIGTRDRQGILETDLSSISAVQKAISGEQYGYTLEQEMNGKVQIYGYAHTKGYNAYSGKNWSAVVKEVMETGK</sequence>
<dbReference type="GO" id="GO:0006935">
    <property type="term" value="P:chemotaxis"/>
    <property type="evidence" value="ECO:0007669"/>
    <property type="project" value="UniProtKB-KW"/>
</dbReference>
<dbReference type="Proteomes" id="UP000430670">
    <property type="component" value="Unassembled WGS sequence"/>
</dbReference>
<dbReference type="PANTHER" id="PTHR32089">
    <property type="entry name" value="METHYL-ACCEPTING CHEMOTAXIS PROTEIN MCPB"/>
    <property type="match status" value="1"/>
</dbReference>
<evidence type="ECO:0000259" key="10">
    <source>
        <dbReference type="PROSITE" id="PS50111"/>
    </source>
</evidence>
<dbReference type="PRINTS" id="PR00260">
    <property type="entry name" value="CHEMTRNSDUCR"/>
</dbReference>
<dbReference type="GO" id="GO:0004888">
    <property type="term" value="F:transmembrane signaling receptor activity"/>
    <property type="evidence" value="ECO:0007669"/>
    <property type="project" value="InterPro"/>
</dbReference>
<keyword evidence="7 9" id="KW-0807">Transducer</keyword>
<dbReference type="Pfam" id="PF00015">
    <property type="entry name" value="MCPsignal"/>
    <property type="match status" value="1"/>
</dbReference>
<evidence type="ECO:0000256" key="4">
    <source>
        <dbReference type="ARBA" id="ARBA00022692"/>
    </source>
</evidence>
<accession>A0A6I3SKJ4</accession>
<name>A0A6I3SKJ4_HELMO</name>
<keyword evidence="6" id="KW-0472">Membrane</keyword>
<dbReference type="InterPro" id="IPR004090">
    <property type="entry name" value="Chemotax_Me-accpt_rcpt"/>
</dbReference>
<comment type="caution">
    <text evidence="11">The sequence shown here is derived from an EMBL/GenBank/DDBJ whole genome shotgun (WGS) entry which is preliminary data.</text>
</comment>
<dbReference type="SUPFAM" id="SSF58104">
    <property type="entry name" value="Methyl-accepting chemotaxis protein (MCP) signaling domain"/>
    <property type="match status" value="1"/>
</dbReference>
<protein>
    <submittedName>
        <fullName evidence="11">Chemotaxis protein</fullName>
    </submittedName>
</protein>
<reference evidence="11 12" key="1">
    <citation type="submission" date="2019-11" db="EMBL/GenBank/DDBJ databases">
        <title>Whole-genome sequence of a the green, strictly anaerobic photosynthetic bacterium Heliobacillus mobilis DSM 6151.</title>
        <authorList>
            <person name="Kyndt J.A."/>
            <person name="Meyer T.E."/>
        </authorList>
    </citation>
    <scope>NUCLEOTIDE SEQUENCE [LARGE SCALE GENOMIC DNA]</scope>
    <source>
        <strain evidence="11 12">DSM 6151</strain>
    </source>
</reference>
<dbReference type="GO" id="GO:0007165">
    <property type="term" value="P:signal transduction"/>
    <property type="evidence" value="ECO:0007669"/>
    <property type="project" value="UniProtKB-KW"/>
</dbReference>
<keyword evidence="2" id="KW-1003">Cell membrane</keyword>
<keyword evidence="5" id="KW-1133">Transmembrane helix</keyword>
<dbReference type="Gene3D" id="1.10.287.950">
    <property type="entry name" value="Methyl-accepting chemotaxis protein"/>
    <property type="match status" value="1"/>
</dbReference>
<evidence type="ECO:0000256" key="7">
    <source>
        <dbReference type="ARBA" id="ARBA00023224"/>
    </source>
</evidence>
<dbReference type="Gene3D" id="3.30.450.20">
    <property type="entry name" value="PAS domain"/>
    <property type="match status" value="1"/>
</dbReference>
<comment type="subcellular location">
    <subcellularLocation>
        <location evidence="1">Cell membrane</location>
        <topology evidence="1">Multi-pass membrane protein</topology>
    </subcellularLocation>
</comment>
<dbReference type="CDD" id="cd12914">
    <property type="entry name" value="PDC1_DGC_like"/>
    <property type="match status" value="1"/>
</dbReference>
<dbReference type="InterPro" id="IPR033479">
    <property type="entry name" value="dCache_1"/>
</dbReference>
<gene>
    <name evidence="11" type="ORF">GJ688_09500</name>
</gene>
<comment type="similarity">
    <text evidence="8">Belongs to the methyl-accepting chemotaxis (MCP) protein family.</text>
</comment>
<dbReference type="Pfam" id="PF02743">
    <property type="entry name" value="dCache_1"/>
    <property type="match status" value="1"/>
</dbReference>
<dbReference type="PANTHER" id="PTHR32089:SF112">
    <property type="entry name" value="LYSOZYME-LIKE PROTEIN-RELATED"/>
    <property type="match status" value="1"/>
</dbReference>
<dbReference type="CDD" id="cd18774">
    <property type="entry name" value="PDC2_HK_sensor"/>
    <property type="match status" value="1"/>
</dbReference>
<keyword evidence="3" id="KW-0145">Chemotaxis</keyword>
<evidence type="ECO:0000256" key="1">
    <source>
        <dbReference type="ARBA" id="ARBA00004651"/>
    </source>
</evidence>
<dbReference type="SUPFAM" id="SSF103190">
    <property type="entry name" value="Sensory domain-like"/>
    <property type="match status" value="1"/>
</dbReference>
<evidence type="ECO:0000313" key="11">
    <source>
        <dbReference type="EMBL" id="MTV49212.1"/>
    </source>
</evidence>
<evidence type="ECO:0000256" key="3">
    <source>
        <dbReference type="ARBA" id="ARBA00022500"/>
    </source>
</evidence>
<keyword evidence="4" id="KW-0812">Transmembrane</keyword>
<evidence type="ECO:0000256" key="8">
    <source>
        <dbReference type="ARBA" id="ARBA00029447"/>
    </source>
</evidence>
<proteinExistence type="inferred from homology"/>
<evidence type="ECO:0000256" key="2">
    <source>
        <dbReference type="ARBA" id="ARBA00022475"/>
    </source>
</evidence>
<dbReference type="EMBL" id="WNKU01000009">
    <property type="protein sequence ID" value="MTV49212.1"/>
    <property type="molecule type" value="Genomic_DNA"/>
</dbReference>
<dbReference type="OrthoDB" id="9814866at2"/>
<evidence type="ECO:0000256" key="6">
    <source>
        <dbReference type="ARBA" id="ARBA00023136"/>
    </source>
</evidence>
<dbReference type="InterPro" id="IPR029151">
    <property type="entry name" value="Sensor-like_sf"/>
</dbReference>
<evidence type="ECO:0000313" key="12">
    <source>
        <dbReference type="Proteomes" id="UP000430670"/>
    </source>
</evidence>
<organism evidence="11 12">
    <name type="scientific">Heliobacterium mobile</name>
    <name type="common">Heliobacillus mobilis</name>
    <dbReference type="NCBI Taxonomy" id="28064"/>
    <lineage>
        <taxon>Bacteria</taxon>
        <taxon>Bacillati</taxon>
        <taxon>Bacillota</taxon>
        <taxon>Clostridia</taxon>
        <taxon>Eubacteriales</taxon>
        <taxon>Heliobacteriaceae</taxon>
        <taxon>Heliobacterium</taxon>
    </lineage>
</organism>
<dbReference type="GO" id="GO:0005886">
    <property type="term" value="C:plasma membrane"/>
    <property type="evidence" value="ECO:0007669"/>
    <property type="project" value="UniProtKB-SubCell"/>
</dbReference>
<keyword evidence="12" id="KW-1185">Reference proteome</keyword>
<feature type="domain" description="Methyl-accepting transducer" evidence="10">
    <location>
        <begin position="1"/>
        <end position="86"/>
    </location>
</feature>
<dbReference type="PROSITE" id="PS50111">
    <property type="entry name" value="CHEMOTAXIS_TRANSDUC_2"/>
    <property type="match status" value="1"/>
</dbReference>
<dbReference type="InterPro" id="IPR004089">
    <property type="entry name" value="MCPsignal_dom"/>
</dbReference>
<evidence type="ECO:0000256" key="9">
    <source>
        <dbReference type="PROSITE-ProRule" id="PRU00284"/>
    </source>
</evidence>